<name>A0ABX1MYP6_9RHOO</name>
<dbReference type="Proteomes" id="UP000601990">
    <property type="component" value="Unassembled WGS sequence"/>
</dbReference>
<organism evidence="2 3">
    <name type="scientific">Aromatoleum buckelii</name>
    <dbReference type="NCBI Taxonomy" id="200254"/>
    <lineage>
        <taxon>Bacteria</taxon>
        <taxon>Pseudomonadati</taxon>
        <taxon>Pseudomonadota</taxon>
        <taxon>Betaproteobacteria</taxon>
        <taxon>Rhodocyclales</taxon>
        <taxon>Rhodocyclaceae</taxon>
        <taxon>Aromatoleum</taxon>
    </lineage>
</organism>
<proteinExistence type="predicted"/>
<sequence length="189" mass="20447">MPKNTMARKSLSLEQIADALALREAGYTVLAISQRLGIPTRTLERHFAKHGAQKGVLKKEAIEAARAEILQHIMADDTIRAEAAKMIADDLAHARHVRTIILNAAEQLKAASLQEAALVMRAAAAYSTAIKNTSDMVRHSLRPDRGGVESRALPELVIEEITAAELERIRKAPTSSGEPSAVSEDDVLA</sequence>
<accession>A0ABX1MYP6</accession>
<dbReference type="EMBL" id="WTVH01000010">
    <property type="protein sequence ID" value="NMF93122.1"/>
    <property type="molecule type" value="Genomic_DNA"/>
</dbReference>
<reference evidence="2" key="1">
    <citation type="submission" date="2019-12" db="EMBL/GenBank/DDBJ databases">
        <title>Comparative genomics gives insights into the taxonomy of the Azoarcus-Aromatoleum group and reveals separate origins of nif in the plant-associated Azoarcus and non-plant-associated Aromatoleum sub-groups.</title>
        <authorList>
            <person name="Lafos M."/>
            <person name="Maluk M."/>
            <person name="Batista M."/>
            <person name="Junghare M."/>
            <person name="Carmona M."/>
            <person name="Faoro H."/>
            <person name="Cruz L.M."/>
            <person name="Battistoni F."/>
            <person name="De Souza E."/>
            <person name="Pedrosa F."/>
            <person name="Chen W.-M."/>
            <person name="Poole P.S."/>
            <person name="Dixon R.A."/>
            <person name="James E.K."/>
        </authorList>
    </citation>
    <scope>NUCLEOTIDE SEQUENCE</scope>
    <source>
        <strain evidence="2">U120</strain>
    </source>
</reference>
<dbReference type="Gene3D" id="1.10.10.60">
    <property type="entry name" value="Homeodomain-like"/>
    <property type="match status" value="1"/>
</dbReference>
<feature type="region of interest" description="Disordered" evidence="1">
    <location>
        <begin position="169"/>
        <end position="189"/>
    </location>
</feature>
<dbReference type="RefSeq" id="WP_211159356.1">
    <property type="nucleotide sequence ID" value="NZ_WTVH02000008.1"/>
</dbReference>
<evidence type="ECO:0000313" key="3">
    <source>
        <dbReference type="Proteomes" id="UP000601990"/>
    </source>
</evidence>
<protein>
    <submittedName>
        <fullName evidence="2">Uncharacterized protein</fullName>
    </submittedName>
</protein>
<evidence type="ECO:0000256" key="1">
    <source>
        <dbReference type="SAM" id="MobiDB-lite"/>
    </source>
</evidence>
<evidence type="ECO:0000313" key="2">
    <source>
        <dbReference type="EMBL" id="NMF93122.1"/>
    </source>
</evidence>
<keyword evidence="3" id="KW-1185">Reference proteome</keyword>
<comment type="caution">
    <text evidence="2">The sequence shown here is derived from an EMBL/GenBank/DDBJ whole genome shotgun (WGS) entry which is preliminary data.</text>
</comment>
<gene>
    <name evidence="2" type="ORF">GO608_07245</name>
</gene>